<accession>A0AA95NH60</accession>
<name>A0AA95NH60_9BURK</name>
<proteinExistence type="predicted"/>
<sequence>MTTMLRRTTRQGLATAMLFVWMFALVSGMANACALGKRSPLDSSPITTTYRHNDAAGVHEHDDHSAAGFTAPRSSDHEDACQRFCDDEWSTLNPLSKDLGSPASMLPLLFESTTLVWTSEQALAPAAPARAVPMRGTGPPIPIRFLRLTI</sequence>
<gene>
    <name evidence="1" type="ORF">PFX98_01005</name>
</gene>
<evidence type="ECO:0000313" key="2">
    <source>
        <dbReference type="Proteomes" id="UP001177769"/>
    </source>
</evidence>
<dbReference type="KEGG" id="pais:PFX98_01005"/>
<protein>
    <submittedName>
        <fullName evidence="1">Uncharacterized protein</fullName>
    </submittedName>
</protein>
<dbReference type="Proteomes" id="UP001177769">
    <property type="component" value="Chromosome"/>
</dbReference>
<keyword evidence="2" id="KW-1185">Reference proteome</keyword>
<dbReference type="AlphaFoldDB" id="A0AA95NH60"/>
<dbReference type="EMBL" id="CP116346">
    <property type="protein sequence ID" value="WIT12213.1"/>
    <property type="molecule type" value="Genomic_DNA"/>
</dbReference>
<organism evidence="1 2">
    <name type="scientific">Paucibacter sediminis</name>
    <dbReference type="NCBI Taxonomy" id="3019553"/>
    <lineage>
        <taxon>Bacteria</taxon>
        <taxon>Pseudomonadati</taxon>
        <taxon>Pseudomonadota</taxon>
        <taxon>Betaproteobacteria</taxon>
        <taxon>Burkholderiales</taxon>
        <taxon>Sphaerotilaceae</taxon>
        <taxon>Roseateles</taxon>
    </lineage>
</organism>
<reference evidence="1" key="1">
    <citation type="submission" date="2023-01" db="EMBL/GenBank/DDBJ databases">
        <title>Whole genome sequence of Paucibacter sp. S2-9 isolated from pond sediment.</title>
        <authorList>
            <person name="Jung J.Y."/>
        </authorList>
    </citation>
    <scope>NUCLEOTIDE SEQUENCE</scope>
    <source>
        <strain evidence="1">S2-9</strain>
    </source>
</reference>
<dbReference type="RefSeq" id="WP_285233306.1">
    <property type="nucleotide sequence ID" value="NZ_CP116346.1"/>
</dbReference>
<evidence type="ECO:0000313" key="1">
    <source>
        <dbReference type="EMBL" id="WIT12213.1"/>
    </source>
</evidence>